<evidence type="ECO:0008006" key="4">
    <source>
        <dbReference type="Google" id="ProtNLM"/>
    </source>
</evidence>
<evidence type="ECO:0000313" key="3">
    <source>
        <dbReference type="Proteomes" id="UP000196573"/>
    </source>
</evidence>
<evidence type="ECO:0000313" key="2">
    <source>
        <dbReference type="EMBL" id="SMA50939.1"/>
    </source>
</evidence>
<feature type="chain" id="PRO_5012755891" description="Lipoprotein" evidence="1">
    <location>
        <begin position="26"/>
        <end position="180"/>
    </location>
</feature>
<sequence>MKKIFLLLLPLLLCSCTSIPLSTIAKMSTFGWEDFQSLQAEEVQVKITVPEGFHLDVENSWLGVDITSVANAYQSVFKLQENTKPAVLEHSSFFGEASKATVYNLQLNSQSQAEFAELQKYLQKSQAEGVAIRVVPKLASYPQAADNVEISIDLQLSSEEGYFTLIDGAELSLAKLRSKK</sequence>
<gene>
    <name evidence="2" type="ORF">EHSB41UT_04757</name>
</gene>
<protein>
    <recommendedName>
        <fullName evidence="4">Lipoprotein</fullName>
    </recommendedName>
</protein>
<dbReference type="Proteomes" id="UP000196573">
    <property type="component" value="Unassembled WGS sequence"/>
</dbReference>
<name>A0A1X7AS57_9GAMM</name>
<keyword evidence="1" id="KW-0732">Signal</keyword>
<reference evidence="2 3" key="1">
    <citation type="submission" date="2017-03" db="EMBL/GenBank/DDBJ databases">
        <authorList>
            <person name="Afonso C.L."/>
            <person name="Miller P.J."/>
            <person name="Scott M.A."/>
            <person name="Spackman E."/>
            <person name="Goraichik I."/>
            <person name="Dimitrov K.M."/>
            <person name="Suarez D.L."/>
            <person name="Swayne D.E."/>
        </authorList>
    </citation>
    <scope>NUCLEOTIDE SEQUENCE [LARGE SCALE GENOMIC DNA]</scope>
    <source>
        <strain evidence="2">SB41UT1</strain>
    </source>
</reference>
<organism evidence="2 3">
    <name type="scientific">Parendozoicomonas haliclonae</name>
    <dbReference type="NCBI Taxonomy" id="1960125"/>
    <lineage>
        <taxon>Bacteria</taxon>
        <taxon>Pseudomonadati</taxon>
        <taxon>Pseudomonadota</taxon>
        <taxon>Gammaproteobacteria</taxon>
        <taxon>Oceanospirillales</taxon>
        <taxon>Endozoicomonadaceae</taxon>
        <taxon>Parendozoicomonas</taxon>
    </lineage>
</organism>
<dbReference type="AlphaFoldDB" id="A0A1X7AS57"/>
<dbReference type="PROSITE" id="PS51257">
    <property type="entry name" value="PROKAR_LIPOPROTEIN"/>
    <property type="match status" value="1"/>
</dbReference>
<accession>A0A1X7AS57</accession>
<dbReference type="EMBL" id="FWPT01000021">
    <property type="protein sequence ID" value="SMA50939.1"/>
    <property type="molecule type" value="Genomic_DNA"/>
</dbReference>
<keyword evidence="3" id="KW-1185">Reference proteome</keyword>
<feature type="signal peptide" evidence="1">
    <location>
        <begin position="1"/>
        <end position="25"/>
    </location>
</feature>
<evidence type="ECO:0000256" key="1">
    <source>
        <dbReference type="SAM" id="SignalP"/>
    </source>
</evidence>
<proteinExistence type="predicted"/>